<evidence type="ECO:0000256" key="2">
    <source>
        <dbReference type="ARBA" id="ARBA00004613"/>
    </source>
</evidence>
<comment type="subcellular location">
    <subcellularLocation>
        <location evidence="1">Cell membrane</location>
        <topology evidence="1">Lipid-anchor</topology>
        <topology evidence="1">GPI-anchor</topology>
    </subcellularLocation>
    <subcellularLocation>
        <location evidence="2">Secreted</location>
    </subcellularLocation>
</comment>
<protein>
    <recommendedName>
        <fullName evidence="16">CFEM domain-containing protein</fullName>
    </recommendedName>
</protein>
<evidence type="ECO:0000256" key="5">
    <source>
        <dbReference type="ARBA" id="ARBA00022525"/>
    </source>
</evidence>
<keyword evidence="18" id="KW-1185">Reference proteome</keyword>
<evidence type="ECO:0000256" key="12">
    <source>
        <dbReference type="ARBA" id="ARBA00023180"/>
    </source>
</evidence>
<keyword evidence="11" id="KW-1015">Disulfide bond</keyword>
<dbReference type="InterPro" id="IPR051735">
    <property type="entry name" value="CFEM_domain"/>
</dbReference>
<accession>A0ABR1IRV0</accession>
<evidence type="ECO:0000256" key="13">
    <source>
        <dbReference type="ARBA" id="ARBA00023288"/>
    </source>
</evidence>
<dbReference type="Pfam" id="PF05730">
    <property type="entry name" value="CFEM"/>
    <property type="match status" value="1"/>
</dbReference>
<evidence type="ECO:0000256" key="14">
    <source>
        <dbReference type="SAM" id="MobiDB-lite"/>
    </source>
</evidence>
<evidence type="ECO:0000313" key="18">
    <source>
        <dbReference type="Proteomes" id="UP001498398"/>
    </source>
</evidence>
<dbReference type="InterPro" id="IPR008427">
    <property type="entry name" value="Extracellular_membr_CFEM_dom"/>
</dbReference>
<proteinExistence type="inferred from homology"/>
<evidence type="ECO:0000256" key="10">
    <source>
        <dbReference type="ARBA" id="ARBA00023136"/>
    </source>
</evidence>
<reference evidence="17 18" key="1">
    <citation type="submission" date="2024-01" db="EMBL/GenBank/DDBJ databases">
        <title>A draft genome for the cacao thread blight pathogen Marasmiellus scandens.</title>
        <authorList>
            <person name="Baruah I.K."/>
            <person name="Leung J."/>
            <person name="Bukari Y."/>
            <person name="Amoako-Attah I."/>
            <person name="Meinhardt L.W."/>
            <person name="Bailey B.A."/>
            <person name="Cohen S.P."/>
        </authorList>
    </citation>
    <scope>NUCLEOTIDE SEQUENCE [LARGE SCALE GENOMIC DNA]</scope>
    <source>
        <strain evidence="17 18">GH-19</strain>
    </source>
</reference>
<dbReference type="PROSITE" id="PS52012">
    <property type="entry name" value="CFEM"/>
    <property type="match status" value="1"/>
</dbReference>
<dbReference type="EMBL" id="JBANRG010000091">
    <property type="protein sequence ID" value="KAK7436690.1"/>
    <property type="molecule type" value="Genomic_DNA"/>
</dbReference>
<name>A0ABR1IRV0_9AGAR</name>
<organism evidence="17 18">
    <name type="scientific">Marasmiellus scandens</name>
    <dbReference type="NCBI Taxonomy" id="2682957"/>
    <lineage>
        <taxon>Eukaryota</taxon>
        <taxon>Fungi</taxon>
        <taxon>Dikarya</taxon>
        <taxon>Basidiomycota</taxon>
        <taxon>Agaricomycotina</taxon>
        <taxon>Agaricomycetes</taxon>
        <taxon>Agaricomycetidae</taxon>
        <taxon>Agaricales</taxon>
        <taxon>Marasmiineae</taxon>
        <taxon>Omphalotaceae</taxon>
        <taxon>Marasmiellus</taxon>
    </lineage>
</organism>
<evidence type="ECO:0000313" key="17">
    <source>
        <dbReference type="EMBL" id="KAK7436690.1"/>
    </source>
</evidence>
<evidence type="ECO:0000256" key="11">
    <source>
        <dbReference type="ARBA" id="ARBA00023157"/>
    </source>
</evidence>
<keyword evidence="5" id="KW-0964">Secreted</keyword>
<feature type="region of interest" description="Disordered" evidence="14">
    <location>
        <begin position="96"/>
        <end position="124"/>
    </location>
</feature>
<evidence type="ECO:0000256" key="15">
    <source>
        <dbReference type="SAM" id="SignalP"/>
    </source>
</evidence>
<dbReference type="PANTHER" id="PTHR37928">
    <property type="entry name" value="CFEM DOMAIN PROTEIN (AFU_ORTHOLOGUE AFUA_6G14090)"/>
    <property type="match status" value="1"/>
</dbReference>
<evidence type="ECO:0000256" key="3">
    <source>
        <dbReference type="ARBA" id="ARBA00010031"/>
    </source>
</evidence>
<evidence type="ECO:0000256" key="1">
    <source>
        <dbReference type="ARBA" id="ARBA00004609"/>
    </source>
</evidence>
<keyword evidence="13" id="KW-0449">Lipoprotein</keyword>
<evidence type="ECO:0000256" key="8">
    <source>
        <dbReference type="ARBA" id="ARBA00022729"/>
    </source>
</evidence>
<evidence type="ECO:0000256" key="9">
    <source>
        <dbReference type="ARBA" id="ARBA00023004"/>
    </source>
</evidence>
<keyword evidence="8 15" id="KW-0732">Signal</keyword>
<keyword evidence="4" id="KW-1003">Cell membrane</keyword>
<feature type="signal peptide" evidence="15">
    <location>
        <begin position="1"/>
        <end position="18"/>
    </location>
</feature>
<dbReference type="PANTHER" id="PTHR37928:SF2">
    <property type="entry name" value="GPI ANCHORED CFEM DOMAIN PROTEIN (AFU_ORTHOLOGUE AFUA_6G10580)"/>
    <property type="match status" value="1"/>
</dbReference>
<feature type="compositionally biased region" description="Low complexity" evidence="14">
    <location>
        <begin position="96"/>
        <end position="114"/>
    </location>
</feature>
<keyword evidence="6" id="KW-0349">Heme</keyword>
<keyword evidence="12" id="KW-0325">Glycoprotein</keyword>
<comment type="caution">
    <text evidence="17">The sequence shown here is derived from an EMBL/GenBank/DDBJ whole genome shotgun (WGS) entry which is preliminary data.</text>
</comment>
<sequence>MRCFALFVPAALVLLASASSVSLWKRQFPSCAMPCVASADTGSCVPTDNSCLCRSESFVNSTTECIESSCSGNDLQAALSGAQQLCAAVGVTLTSTPTPTPTSESASNTTPSATISSDSSGSNDATVNSGSVFIGAIAAGLVGLVM</sequence>
<evidence type="ECO:0000256" key="6">
    <source>
        <dbReference type="ARBA" id="ARBA00022617"/>
    </source>
</evidence>
<keyword evidence="10" id="KW-0472">Membrane</keyword>
<keyword evidence="7" id="KW-0479">Metal-binding</keyword>
<comment type="similarity">
    <text evidence="3">Belongs to the RBT5 family.</text>
</comment>
<feature type="domain" description="CFEM" evidence="16">
    <location>
        <begin position="4"/>
        <end position="113"/>
    </location>
</feature>
<evidence type="ECO:0000256" key="7">
    <source>
        <dbReference type="ARBA" id="ARBA00022723"/>
    </source>
</evidence>
<dbReference type="SMART" id="SM00747">
    <property type="entry name" value="CFEM"/>
    <property type="match status" value="1"/>
</dbReference>
<gene>
    <name evidence="17" type="ORF">VKT23_018945</name>
</gene>
<feature type="chain" id="PRO_5045594132" description="CFEM domain-containing protein" evidence="15">
    <location>
        <begin position="19"/>
        <end position="146"/>
    </location>
</feature>
<evidence type="ECO:0000256" key="4">
    <source>
        <dbReference type="ARBA" id="ARBA00022475"/>
    </source>
</evidence>
<evidence type="ECO:0000259" key="16">
    <source>
        <dbReference type="PROSITE" id="PS52012"/>
    </source>
</evidence>
<feature type="compositionally biased region" description="Polar residues" evidence="14">
    <location>
        <begin position="115"/>
        <end position="124"/>
    </location>
</feature>
<dbReference type="Proteomes" id="UP001498398">
    <property type="component" value="Unassembled WGS sequence"/>
</dbReference>
<keyword evidence="9" id="KW-0408">Iron</keyword>